<name>A0ABV6Z3Y8_UNCC1</name>
<dbReference type="Gene3D" id="2.40.40.20">
    <property type="match status" value="1"/>
</dbReference>
<dbReference type="SUPFAM" id="SSF50692">
    <property type="entry name" value="ADC-like"/>
    <property type="match status" value="1"/>
</dbReference>
<keyword evidence="7" id="KW-1185">Reference proteome</keyword>
<protein>
    <submittedName>
        <fullName evidence="6">Molybdopterin dinucleotide binding domain-containing protein</fullName>
    </submittedName>
</protein>
<gene>
    <name evidence="6" type="ORF">ACFL27_23465</name>
</gene>
<evidence type="ECO:0000313" key="6">
    <source>
        <dbReference type="EMBL" id="MFC1853167.1"/>
    </source>
</evidence>
<accession>A0ABV6Z3Y8</accession>
<dbReference type="PANTHER" id="PTHR43742">
    <property type="entry name" value="TRIMETHYLAMINE-N-OXIDE REDUCTASE"/>
    <property type="match status" value="1"/>
</dbReference>
<organism evidence="6 7">
    <name type="scientific">candidate division CSSED10-310 bacterium</name>
    <dbReference type="NCBI Taxonomy" id="2855610"/>
    <lineage>
        <taxon>Bacteria</taxon>
        <taxon>Bacteria division CSSED10-310</taxon>
    </lineage>
</organism>
<evidence type="ECO:0000256" key="3">
    <source>
        <dbReference type="ARBA" id="ARBA00022729"/>
    </source>
</evidence>
<evidence type="ECO:0000256" key="1">
    <source>
        <dbReference type="ARBA" id="ARBA00022485"/>
    </source>
</evidence>
<keyword evidence="3" id="KW-0732">Signal</keyword>
<sequence>MVTLESQPLYFEQGIEPTFATPSGKIELYSTRLAEHKFDPIPRYKAHAEPPPGYYRLLYGRSPVHTFARTTNNPVLTQLQSENEVWINAQVARDLGVKHGEYVLLINQDGVESQKIKAKVTQRIRSDCVYMVHGFGHTDKRLTIGYNKGADDQRLITRYELDPIMGGSGMRVNFVTIRKEAA</sequence>
<evidence type="ECO:0000313" key="7">
    <source>
        <dbReference type="Proteomes" id="UP001594351"/>
    </source>
</evidence>
<keyword evidence="2" id="KW-0500">Molybdenum</keyword>
<feature type="domain" description="Molybdopterin dinucleotide-binding" evidence="5">
    <location>
        <begin position="56"/>
        <end position="169"/>
    </location>
</feature>
<reference evidence="6 7" key="1">
    <citation type="submission" date="2024-09" db="EMBL/GenBank/DDBJ databases">
        <title>Laminarin stimulates single cell rates of sulfate reduction while oxygen inhibits transcriptomic activity in coastal marine sediment.</title>
        <authorList>
            <person name="Lindsay M."/>
            <person name="Orcutt B."/>
            <person name="Emerson D."/>
            <person name="Stepanauskas R."/>
            <person name="D'Angelo T."/>
        </authorList>
    </citation>
    <scope>NUCLEOTIDE SEQUENCE [LARGE SCALE GENOMIC DNA]</scope>
    <source>
        <strain evidence="6">SAG AM-311-K15</strain>
    </source>
</reference>
<dbReference type="CDD" id="cd02778">
    <property type="entry name" value="MopB_CT_Thiosulfate-R-like"/>
    <property type="match status" value="1"/>
</dbReference>
<dbReference type="EMBL" id="JBHPBY010000437">
    <property type="protein sequence ID" value="MFC1853167.1"/>
    <property type="molecule type" value="Genomic_DNA"/>
</dbReference>
<dbReference type="Pfam" id="PF01568">
    <property type="entry name" value="Molydop_binding"/>
    <property type="match status" value="1"/>
</dbReference>
<proteinExistence type="predicted"/>
<evidence type="ECO:0000256" key="4">
    <source>
        <dbReference type="ARBA" id="ARBA00023002"/>
    </source>
</evidence>
<dbReference type="PANTHER" id="PTHR43742:SF9">
    <property type="entry name" value="TETRATHIONATE REDUCTASE SUBUNIT A"/>
    <property type="match status" value="1"/>
</dbReference>
<dbReference type="InterPro" id="IPR009010">
    <property type="entry name" value="Asp_de-COase-like_dom_sf"/>
</dbReference>
<keyword evidence="1" id="KW-0004">4Fe-4S</keyword>
<evidence type="ECO:0000259" key="5">
    <source>
        <dbReference type="Pfam" id="PF01568"/>
    </source>
</evidence>
<comment type="caution">
    <text evidence="6">The sequence shown here is derived from an EMBL/GenBank/DDBJ whole genome shotgun (WGS) entry which is preliminary data.</text>
</comment>
<keyword evidence="1" id="KW-0479">Metal-binding</keyword>
<keyword evidence="4" id="KW-0560">Oxidoreductase</keyword>
<keyword evidence="1" id="KW-0408">Iron</keyword>
<evidence type="ECO:0000256" key="2">
    <source>
        <dbReference type="ARBA" id="ARBA00022505"/>
    </source>
</evidence>
<keyword evidence="1" id="KW-0411">Iron-sulfur</keyword>
<dbReference type="InterPro" id="IPR006657">
    <property type="entry name" value="MoPterin_dinucl-bd_dom"/>
</dbReference>
<dbReference type="InterPro" id="IPR050612">
    <property type="entry name" value="Prok_Mopterin_Oxidored"/>
</dbReference>
<dbReference type="Proteomes" id="UP001594351">
    <property type="component" value="Unassembled WGS sequence"/>
</dbReference>